<evidence type="ECO:0000256" key="3">
    <source>
        <dbReference type="ARBA" id="ARBA00022679"/>
    </source>
</evidence>
<keyword evidence="4" id="KW-0472">Membrane</keyword>
<comment type="similarity">
    <text evidence="1">Belongs to the glycosyltransferase 2 family.</text>
</comment>
<protein>
    <recommendedName>
        <fullName evidence="5">Glycosyltransferase 2-like domain-containing protein</fullName>
    </recommendedName>
</protein>
<keyword evidence="4" id="KW-1133">Transmembrane helix</keyword>
<keyword evidence="3" id="KW-0808">Transferase</keyword>
<evidence type="ECO:0000313" key="7">
    <source>
        <dbReference type="Proteomes" id="UP000095552"/>
    </source>
</evidence>
<keyword evidence="2" id="KW-0328">Glycosyltransferase</keyword>
<accession>A0A1E5T5V2</accession>
<dbReference type="Proteomes" id="UP000095552">
    <property type="component" value="Unassembled WGS sequence"/>
</dbReference>
<evidence type="ECO:0000256" key="2">
    <source>
        <dbReference type="ARBA" id="ARBA00022676"/>
    </source>
</evidence>
<dbReference type="EMBL" id="MDGQ01000003">
    <property type="protein sequence ID" value="OEK06761.1"/>
    <property type="molecule type" value="Genomic_DNA"/>
</dbReference>
<dbReference type="InterPro" id="IPR029044">
    <property type="entry name" value="Nucleotide-diphossugar_trans"/>
</dbReference>
<keyword evidence="4" id="KW-0812">Transmembrane</keyword>
<name>A0A1E5T5V2_9BACT</name>
<evidence type="ECO:0000256" key="4">
    <source>
        <dbReference type="SAM" id="Phobius"/>
    </source>
</evidence>
<dbReference type="PANTHER" id="PTHR43179:SF12">
    <property type="entry name" value="GALACTOFURANOSYLTRANSFERASE GLFT2"/>
    <property type="match status" value="1"/>
</dbReference>
<dbReference type="GO" id="GO:0016757">
    <property type="term" value="F:glycosyltransferase activity"/>
    <property type="evidence" value="ECO:0007669"/>
    <property type="project" value="UniProtKB-KW"/>
</dbReference>
<reference evidence="6 7" key="1">
    <citation type="submission" date="2016-08" db="EMBL/GenBank/DDBJ databases">
        <title>Draft genome of Fabibacter sp. strain SK-8.</title>
        <authorList>
            <person name="Wong S.-K."/>
            <person name="Hamasaki K."/>
            <person name="Yoshizawa S."/>
        </authorList>
    </citation>
    <scope>NUCLEOTIDE SEQUENCE [LARGE SCALE GENOMIC DNA]</scope>
    <source>
        <strain evidence="6 7">SK-8</strain>
    </source>
</reference>
<dbReference type="RefSeq" id="WP_069834073.1">
    <property type="nucleotide sequence ID" value="NZ_MDGQ01000003.1"/>
</dbReference>
<dbReference type="STRING" id="1563681.BFP71_03620"/>
<dbReference type="AlphaFoldDB" id="A0A1E5T5V2"/>
<keyword evidence="7" id="KW-1185">Reference proteome</keyword>
<gene>
    <name evidence="6" type="ORF">BFP71_03620</name>
</gene>
<evidence type="ECO:0000259" key="5">
    <source>
        <dbReference type="Pfam" id="PF00535"/>
    </source>
</evidence>
<dbReference type="Pfam" id="PF00535">
    <property type="entry name" value="Glycos_transf_2"/>
    <property type="match status" value="1"/>
</dbReference>
<dbReference type="SUPFAM" id="SSF53448">
    <property type="entry name" value="Nucleotide-diphospho-sugar transferases"/>
    <property type="match status" value="1"/>
</dbReference>
<evidence type="ECO:0000256" key="1">
    <source>
        <dbReference type="ARBA" id="ARBA00006739"/>
    </source>
</evidence>
<dbReference type="PANTHER" id="PTHR43179">
    <property type="entry name" value="RHAMNOSYLTRANSFERASE WBBL"/>
    <property type="match status" value="1"/>
</dbReference>
<feature type="transmembrane region" description="Helical" evidence="4">
    <location>
        <begin position="258"/>
        <end position="280"/>
    </location>
</feature>
<feature type="domain" description="Glycosyltransferase 2-like" evidence="5">
    <location>
        <begin position="7"/>
        <end position="181"/>
    </location>
</feature>
<organism evidence="6 7">
    <name type="scientific">Roseivirga misakiensis</name>
    <dbReference type="NCBI Taxonomy" id="1563681"/>
    <lineage>
        <taxon>Bacteria</taxon>
        <taxon>Pseudomonadati</taxon>
        <taxon>Bacteroidota</taxon>
        <taxon>Cytophagia</taxon>
        <taxon>Cytophagales</taxon>
        <taxon>Roseivirgaceae</taxon>
        <taxon>Roseivirga</taxon>
    </lineage>
</organism>
<sequence length="300" mass="34240">MDPSVAIIIVNWNSVDVTRPCLASLRGLDYPAYKVIVVDNGSTDDSDKILESEFEEVVFLRNQENLGFTGGNNRGITYALEENFDFTMLLNNDTIVTPPFLSRLITAFGKDSSLGAVQPKILYNQERDVIWNAGGIFNKVWAITRTRGQGEKDMGQYDEAGATPWVTGCCFLVKSSIIKQIGSLDDRFFIYYEDTDWSFRITKAGYSLGYEPSAQIYHEVGMSNNNRKNYGEGTLSPFTHYVTVRNHIYMIRKHQKGIYLVTAWLFQAYKVFVRLVYFFVSRKPKKFQATLRGLREGIKN</sequence>
<dbReference type="Gene3D" id="3.90.550.10">
    <property type="entry name" value="Spore Coat Polysaccharide Biosynthesis Protein SpsA, Chain A"/>
    <property type="match status" value="1"/>
</dbReference>
<dbReference type="OrthoDB" id="9771846at2"/>
<dbReference type="InterPro" id="IPR001173">
    <property type="entry name" value="Glyco_trans_2-like"/>
</dbReference>
<comment type="caution">
    <text evidence="6">The sequence shown here is derived from an EMBL/GenBank/DDBJ whole genome shotgun (WGS) entry which is preliminary data.</text>
</comment>
<proteinExistence type="inferred from homology"/>
<evidence type="ECO:0000313" key="6">
    <source>
        <dbReference type="EMBL" id="OEK06761.1"/>
    </source>
</evidence>
<dbReference type="CDD" id="cd04186">
    <property type="entry name" value="GT_2_like_c"/>
    <property type="match status" value="1"/>
</dbReference>